<name>A0ABS3J2U8_9HYPH</name>
<dbReference type="Proteomes" id="UP000664288">
    <property type="component" value="Unassembled WGS sequence"/>
</dbReference>
<organism evidence="1 2">
    <name type="scientific">Jiella sonneratiae</name>
    <dbReference type="NCBI Taxonomy" id="2816856"/>
    <lineage>
        <taxon>Bacteria</taxon>
        <taxon>Pseudomonadati</taxon>
        <taxon>Pseudomonadota</taxon>
        <taxon>Alphaproteobacteria</taxon>
        <taxon>Hyphomicrobiales</taxon>
        <taxon>Aurantimonadaceae</taxon>
        <taxon>Jiella</taxon>
    </lineage>
</organism>
<dbReference type="RefSeq" id="WP_207350615.1">
    <property type="nucleotide sequence ID" value="NZ_JAFMPY010000008.1"/>
</dbReference>
<accession>A0ABS3J2U8</accession>
<gene>
    <name evidence="1" type="ORF">J1C47_10015</name>
</gene>
<sequence length="91" mass="10686">MRLSWSLEKNETLKARYGFGFEKVLKALDEGRLLERRRHPNVQRYPHQKQLVVEIDEYAGVVPYVELETGIFMKTMFPSRRATRDFLGGGK</sequence>
<protein>
    <submittedName>
        <fullName evidence="1">Toxin</fullName>
    </submittedName>
</protein>
<proteinExistence type="predicted"/>
<keyword evidence="2" id="KW-1185">Reference proteome</keyword>
<comment type="caution">
    <text evidence="1">The sequence shown here is derived from an EMBL/GenBank/DDBJ whole genome shotgun (WGS) entry which is preliminary data.</text>
</comment>
<evidence type="ECO:0000313" key="2">
    <source>
        <dbReference type="Proteomes" id="UP000664288"/>
    </source>
</evidence>
<reference evidence="1 2" key="1">
    <citation type="submission" date="2021-03" db="EMBL/GenBank/DDBJ databases">
        <title>Whole genome sequence of Jiella sp. MQZ13P-4.</title>
        <authorList>
            <person name="Tuo L."/>
        </authorList>
    </citation>
    <scope>NUCLEOTIDE SEQUENCE [LARGE SCALE GENOMIC DNA]</scope>
    <source>
        <strain evidence="1 2">MQZ13P-4</strain>
    </source>
</reference>
<dbReference type="EMBL" id="JAFMPY010000008">
    <property type="protein sequence ID" value="MBO0903978.1"/>
    <property type="molecule type" value="Genomic_DNA"/>
</dbReference>
<evidence type="ECO:0000313" key="1">
    <source>
        <dbReference type="EMBL" id="MBO0903978.1"/>
    </source>
</evidence>